<comment type="caution">
    <text evidence="2">The sequence shown here is derived from an EMBL/GenBank/DDBJ whole genome shotgun (WGS) entry which is preliminary data.</text>
</comment>
<organism evidence="2 3">
    <name type="scientific">Klebsiella oxytoca</name>
    <dbReference type="NCBI Taxonomy" id="571"/>
    <lineage>
        <taxon>Bacteria</taxon>
        <taxon>Pseudomonadati</taxon>
        <taxon>Pseudomonadota</taxon>
        <taxon>Gammaproteobacteria</taxon>
        <taxon>Enterobacterales</taxon>
        <taxon>Enterobacteriaceae</taxon>
        <taxon>Klebsiella/Raoultella group</taxon>
        <taxon>Klebsiella</taxon>
    </lineage>
</organism>
<dbReference type="Proteomes" id="UP000247485">
    <property type="component" value="Unassembled WGS sequence"/>
</dbReference>
<dbReference type="RefSeq" id="WP_110274758.1">
    <property type="nucleotide sequence ID" value="NZ_QJJG01000010.1"/>
</dbReference>
<dbReference type="GO" id="GO:0016020">
    <property type="term" value="C:membrane"/>
    <property type="evidence" value="ECO:0007669"/>
    <property type="project" value="TreeGrafter"/>
</dbReference>
<reference evidence="2 3" key="1">
    <citation type="submission" date="2018-05" db="EMBL/GenBank/DDBJ databases">
        <title>Freshwater and sediment microbial communities from various areas in North America, analyzing microbe dynamics in response to fracking.</title>
        <authorList>
            <person name="Lamendella R."/>
        </authorList>
    </citation>
    <scope>NUCLEOTIDE SEQUENCE [LARGE SCALE GENOMIC DNA]</scope>
    <source>
        <strain evidence="2 3">67</strain>
    </source>
</reference>
<sequence length="266" mass="28807">MNSFFSSQAGATVRWLDLPGRGEPIVFIHGLGCASTYDYPRVAADPALAGRRMLLVDLPGYGYSDKPTSFGYRTGDQAKVVVELLEHLALTRCYLYGHSMGGSIAIEAAELLAERVLALLVAEPNLYPGGGMYSRRIAEQPEERFIAQGYGDMLSAETSPWAGCLQNSAPRAVWRGASSLVKGVTPSWFTRFSALACRKALVYGELSLPAQEAIDVKAAGIPLFIVPQAGHSMAWENPEALAQTLADFYFITEAECQLNDAVFTKS</sequence>
<evidence type="ECO:0000313" key="3">
    <source>
        <dbReference type="Proteomes" id="UP000247485"/>
    </source>
</evidence>
<dbReference type="SUPFAM" id="SSF53474">
    <property type="entry name" value="alpha/beta-Hydrolases"/>
    <property type="match status" value="1"/>
</dbReference>
<dbReference type="GO" id="GO:0047372">
    <property type="term" value="F:monoacylglycerol lipase activity"/>
    <property type="evidence" value="ECO:0007669"/>
    <property type="project" value="TreeGrafter"/>
</dbReference>
<dbReference type="Gene3D" id="3.40.50.1820">
    <property type="entry name" value="alpha/beta hydrolase"/>
    <property type="match status" value="1"/>
</dbReference>
<dbReference type="PANTHER" id="PTHR43798:SF33">
    <property type="entry name" value="HYDROLASE, PUTATIVE (AFU_ORTHOLOGUE AFUA_2G14860)-RELATED"/>
    <property type="match status" value="1"/>
</dbReference>
<proteinExistence type="predicted"/>
<evidence type="ECO:0000259" key="1">
    <source>
        <dbReference type="Pfam" id="PF00561"/>
    </source>
</evidence>
<dbReference type="AlphaFoldDB" id="A0A318FNC2"/>
<dbReference type="InterPro" id="IPR029058">
    <property type="entry name" value="AB_hydrolase_fold"/>
</dbReference>
<name>A0A318FNC2_KLEOX</name>
<gene>
    <name evidence="2" type="ORF">DET57_110172</name>
</gene>
<dbReference type="InterPro" id="IPR050266">
    <property type="entry name" value="AB_hydrolase_sf"/>
</dbReference>
<protein>
    <submittedName>
        <fullName evidence="2">Pimeloyl-ACP methyl ester carboxylesterase</fullName>
    </submittedName>
</protein>
<dbReference type="InterPro" id="IPR000073">
    <property type="entry name" value="AB_hydrolase_1"/>
</dbReference>
<dbReference type="Pfam" id="PF00561">
    <property type="entry name" value="Abhydrolase_1"/>
    <property type="match status" value="1"/>
</dbReference>
<dbReference type="PRINTS" id="PR00111">
    <property type="entry name" value="ABHYDROLASE"/>
</dbReference>
<dbReference type="PANTHER" id="PTHR43798">
    <property type="entry name" value="MONOACYLGLYCEROL LIPASE"/>
    <property type="match status" value="1"/>
</dbReference>
<evidence type="ECO:0000313" key="2">
    <source>
        <dbReference type="EMBL" id="PXW44058.1"/>
    </source>
</evidence>
<dbReference type="EMBL" id="QJJG01000010">
    <property type="protein sequence ID" value="PXW44058.1"/>
    <property type="molecule type" value="Genomic_DNA"/>
</dbReference>
<feature type="domain" description="AB hydrolase-1" evidence="1">
    <location>
        <begin position="24"/>
        <end position="124"/>
    </location>
</feature>
<dbReference type="GO" id="GO:0046464">
    <property type="term" value="P:acylglycerol catabolic process"/>
    <property type="evidence" value="ECO:0007669"/>
    <property type="project" value="TreeGrafter"/>
</dbReference>
<accession>A0A318FNC2</accession>